<comment type="caution">
    <text evidence="3">The sequence shown here is derived from an EMBL/GenBank/DDBJ whole genome shotgun (WGS) entry which is preliminary data.</text>
</comment>
<feature type="region of interest" description="Disordered" evidence="1">
    <location>
        <begin position="39"/>
        <end position="72"/>
    </location>
</feature>
<keyword evidence="4" id="KW-1185">Reference proteome</keyword>
<reference evidence="3 4" key="1">
    <citation type="submission" date="2019-03" db="EMBL/GenBank/DDBJ databases">
        <title>Sequencing the genomes of 1000 actinobacteria strains.</title>
        <authorList>
            <person name="Klenk H.-P."/>
        </authorList>
    </citation>
    <scope>NUCLEOTIDE SEQUENCE [LARGE SCALE GENOMIC DNA]</scope>
    <source>
        <strain evidence="3 4">DSM 18936</strain>
    </source>
</reference>
<accession>A0A4R7I5J9</accession>
<feature type="domain" description="Hypervirulence associated protein TUDOR" evidence="2">
    <location>
        <begin position="8"/>
        <end position="69"/>
    </location>
</feature>
<evidence type="ECO:0000256" key="1">
    <source>
        <dbReference type="SAM" id="MobiDB-lite"/>
    </source>
</evidence>
<evidence type="ECO:0000313" key="3">
    <source>
        <dbReference type="EMBL" id="TDT18066.1"/>
    </source>
</evidence>
<evidence type="ECO:0000313" key="4">
    <source>
        <dbReference type="Proteomes" id="UP000294558"/>
    </source>
</evidence>
<protein>
    <recommendedName>
        <fullName evidence="2">Hypervirulence associated protein TUDOR domain-containing protein</fullName>
    </recommendedName>
</protein>
<dbReference type="RefSeq" id="WP_133870309.1">
    <property type="nucleotide sequence ID" value="NZ_SOAU01000001.1"/>
</dbReference>
<dbReference type="Proteomes" id="UP000294558">
    <property type="component" value="Unassembled WGS sequence"/>
</dbReference>
<gene>
    <name evidence="3" type="ORF">BDK89_3680</name>
</gene>
<dbReference type="OrthoDB" id="71751at2"/>
<dbReference type="AlphaFoldDB" id="A0A4R7I5J9"/>
<name>A0A4R7I5J9_9ACTN</name>
<dbReference type="Pfam" id="PF11160">
    <property type="entry name" value="Hva1_TUDOR"/>
    <property type="match status" value="1"/>
</dbReference>
<evidence type="ECO:0000259" key="2">
    <source>
        <dbReference type="Pfam" id="PF11160"/>
    </source>
</evidence>
<dbReference type="InterPro" id="IPR021331">
    <property type="entry name" value="Hva1_TUDOR"/>
</dbReference>
<dbReference type="EMBL" id="SOAU01000001">
    <property type="protein sequence ID" value="TDT18066.1"/>
    <property type="molecule type" value="Genomic_DNA"/>
</dbReference>
<proteinExistence type="predicted"/>
<sequence>MSYDIHIGDQVEWNWGSGTGTGKVVERFTDKVTRTIDGSEITRDASEDNPAYLIEQDDGDRVLKSSSELSSA</sequence>
<organism evidence="3 4">
    <name type="scientific">Ilumatobacter fluminis</name>
    <dbReference type="NCBI Taxonomy" id="467091"/>
    <lineage>
        <taxon>Bacteria</taxon>
        <taxon>Bacillati</taxon>
        <taxon>Actinomycetota</taxon>
        <taxon>Acidimicrobiia</taxon>
        <taxon>Acidimicrobiales</taxon>
        <taxon>Ilumatobacteraceae</taxon>
        <taxon>Ilumatobacter</taxon>
    </lineage>
</organism>